<evidence type="ECO:0000313" key="3">
    <source>
        <dbReference type="Proteomes" id="UP001589536"/>
    </source>
</evidence>
<proteinExistence type="predicted"/>
<evidence type="ECO:0000256" key="1">
    <source>
        <dbReference type="SAM" id="MobiDB-lite"/>
    </source>
</evidence>
<accession>A0ABV5URE6</accession>
<dbReference type="RefSeq" id="WP_345041968.1">
    <property type="nucleotide sequence ID" value="NZ_BAABED010000001.1"/>
</dbReference>
<dbReference type="EMBL" id="JBHMBH010000019">
    <property type="protein sequence ID" value="MFB9713907.1"/>
    <property type="molecule type" value="Genomic_DNA"/>
</dbReference>
<dbReference type="Proteomes" id="UP001589536">
    <property type="component" value="Unassembled WGS sequence"/>
</dbReference>
<feature type="region of interest" description="Disordered" evidence="1">
    <location>
        <begin position="1"/>
        <end position="22"/>
    </location>
</feature>
<organism evidence="2 3">
    <name type="scientific">Arthrobacter methylotrophus</name>
    <dbReference type="NCBI Taxonomy" id="121291"/>
    <lineage>
        <taxon>Bacteria</taxon>
        <taxon>Bacillati</taxon>
        <taxon>Actinomycetota</taxon>
        <taxon>Actinomycetes</taxon>
        <taxon>Micrococcales</taxon>
        <taxon>Micrococcaceae</taxon>
        <taxon>Arthrobacter</taxon>
    </lineage>
</organism>
<reference evidence="2 3" key="1">
    <citation type="submission" date="2024-09" db="EMBL/GenBank/DDBJ databases">
        <authorList>
            <person name="Sun Q."/>
            <person name="Mori K."/>
        </authorList>
    </citation>
    <scope>NUCLEOTIDE SEQUENCE [LARGE SCALE GENOMIC DNA]</scope>
    <source>
        <strain evidence="2 3">JCM 13519</strain>
    </source>
</reference>
<protein>
    <submittedName>
        <fullName evidence="2">Uncharacterized protein</fullName>
    </submittedName>
</protein>
<name>A0ABV5URE6_9MICC</name>
<comment type="caution">
    <text evidence="2">The sequence shown here is derived from an EMBL/GenBank/DDBJ whole genome shotgun (WGS) entry which is preliminary data.</text>
</comment>
<evidence type="ECO:0000313" key="2">
    <source>
        <dbReference type="EMBL" id="MFB9713907.1"/>
    </source>
</evidence>
<gene>
    <name evidence="2" type="ORF">ACFFPI_07035</name>
</gene>
<keyword evidence="3" id="KW-1185">Reference proteome</keyword>
<sequence>MDAARQPAGIPTGGQFAATAHAEPDVTLETAAAVRQPYHPDRHALLLSQADRRLHAVDKMLKEQDRLSMEAVKSGILRDYPTATEMRVKQHFGDRGSQFRSTLEGIRDKDGNNPAEGISNWDYKAAPDGGRSISNSFNEIRNRFFDYENDLTYDTETGEIIVPLDRDYAEGIDLI</sequence>